<dbReference type="Proteomes" id="UP000707731">
    <property type="component" value="Unassembled WGS sequence"/>
</dbReference>
<dbReference type="EMBL" id="JADLQN010000001">
    <property type="protein sequence ID" value="MBF6353615.1"/>
    <property type="molecule type" value="Genomic_DNA"/>
</dbReference>
<accession>A0ABS0D692</accession>
<protein>
    <submittedName>
        <fullName evidence="1">Uncharacterized protein</fullName>
    </submittedName>
</protein>
<evidence type="ECO:0000313" key="2">
    <source>
        <dbReference type="Proteomes" id="UP000707731"/>
    </source>
</evidence>
<organism evidence="1 2">
    <name type="scientific">Nocardia higoensis</name>
    <dbReference type="NCBI Taxonomy" id="228599"/>
    <lineage>
        <taxon>Bacteria</taxon>
        <taxon>Bacillati</taxon>
        <taxon>Actinomycetota</taxon>
        <taxon>Actinomycetes</taxon>
        <taxon>Mycobacteriales</taxon>
        <taxon>Nocardiaceae</taxon>
        <taxon>Nocardia</taxon>
    </lineage>
</organism>
<dbReference type="RefSeq" id="WP_195000498.1">
    <property type="nucleotide sequence ID" value="NZ_JADLQN010000001.1"/>
</dbReference>
<reference evidence="1 2" key="1">
    <citation type="submission" date="2020-10" db="EMBL/GenBank/DDBJ databases">
        <title>Identification of Nocardia species via Next-generation sequencing and recognition of intraspecies genetic diversity.</title>
        <authorList>
            <person name="Li P."/>
            <person name="Li P."/>
            <person name="Lu B."/>
        </authorList>
    </citation>
    <scope>NUCLEOTIDE SEQUENCE [LARGE SCALE GENOMIC DNA]</scope>
    <source>
        <strain evidence="1 2">BJ06-0143</strain>
    </source>
</reference>
<evidence type="ECO:0000313" key="1">
    <source>
        <dbReference type="EMBL" id="MBF6353615.1"/>
    </source>
</evidence>
<keyword evidence="2" id="KW-1185">Reference proteome</keyword>
<sequence>MSSLLTMAAAQVARQSPYSNRIAAWLTRTALEQIVDELLRAKGIEAGGASSRARLACLEVAYRDEHDVPSRSQYAWTRLSEACHQHAYQLSPTYQEVRHLLEIVGSLQASALSEPPTGF</sequence>
<proteinExistence type="predicted"/>
<name>A0ABS0D692_9NOCA</name>
<comment type="caution">
    <text evidence="1">The sequence shown here is derived from an EMBL/GenBank/DDBJ whole genome shotgun (WGS) entry which is preliminary data.</text>
</comment>
<gene>
    <name evidence="1" type="ORF">IU449_03460</name>
</gene>